<sequence length="242" mass="27188">MQAIKSIHATKNNHFLPQILFQVILLCLLALPAYLNLQSVQTIKWPAFLLLTLFQFLLTHVYFLFSKQKKLSLVKNIVVLGIFEVAMILIMLFSPFTILVKGLLFLQWILIHLVIGTQNLLPILPPLFIAMELVIMQNIMEMANANVLLTGLGFVPFLFYLGTFSWLASLFMDRHSIGIEIAGKKSSTQKVLSILRLVAVVILIIAIALSFITDAVIFSRAIALTVSSLVLCIYGLYLKRQA</sequence>
<name>A0A3N4GLC9_9LACT</name>
<dbReference type="AlphaFoldDB" id="A0A3N4GLC9"/>
<proteinExistence type="predicted"/>
<accession>A0A3N4GLC9</accession>
<dbReference type="Proteomes" id="UP000273977">
    <property type="component" value="Unassembled WGS sequence"/>
</dbReference>
<feature type="transmembrane region" description="Helical" evidence="1">
    <location>
        <begin position="218"/>
        <end position="238"/>
    </location>
</feature>
<comment type="caution">
    <text evidence="2">The sequence shown here is derived from an EMBL/GenBank/DDBJ whole genome shotgun (WGS) entry which is preliminary data.</text>
</comment>
<keyword evidence="3" id="KW-1185">Reference proteome</keyword>
<dbReference type="EMBL" id="RKMG01000003">
    <property type="protein sequence ID" value="RPA63642.1"/>
    <property type="molecule type" value="Genomic_DNA"/>
</dbReference>
<keyword evidence="1" id="KW-0812">Transmembrane</keyword>
<organism evidence="2 3">
    <name type="scientific">Aerococcus agrisoli</name>
    <dbReference type="NCBI Taxonomy" id="2487350"/>
    <lineage>
        <taxon>Bacteria</taxon>
        <taxon>Bacillati</taxon>
        <taxon>Bacillota</taxon>
        <taxon>Bacilli</taxon>
        <taxon>Lactobacillales</taxon>
        <taxon>Aerococcaceae</taxon>
        <taxon>Aerococcus</taxon>
    </lineage>
</organism>
<evidence type="ECO:0000313" key="2">
    <source>
        <dbReference type="EMBL" id="RPA63642.1"/>
    </source>
</evidence>
<feature type="transmembrane region" description="Helical" evidence="1">
    <location>
        <begin position="148"/>
        <end position="172"/>
    </location>
</feature>
<feature type="transmembrane region" description="Helical" evidence="1">
    <location>
        <begin position="15"/>
        <end position="35"/>
    </location>
</feature>
<feature type="transmembrane region" description="Helical" evidence="1">
    <location>
        <begin position="47"/>
        <end position="65"/>
    </location>
</feature>
<keyword evidence="1" id="KW-0472">Membrane</keyword>
<dbReference type="OrthoDB" id="2134590at2"/>
<feature type="transmembrane region" description="Helical" evidence="1">
    <location>
        <begin position="105"/>
        <end position="128"/>
    </location>
</feature>
<evidence type="ECO:0000256" key="1">
    <source>
        <dbReference type="SAM" id="Phobius"/>
    </source>
</evidence>
<reference evidence="2 3" key="1">
    <citation type="submission" date="2018-11" db="EMBL/GenBank/DDBJ databases">
        <title>Aerococcus sp. SJQ22, whole genome shotgun sequence.</title>
        <authorList>
            <person name="Sun L."/>
            <person name="Gao X."/>
            <person name="Chen W."/>
            <person name="Huang K."/>
        </authorList>
    </citation>
    <scope>NUCLEOTIDE SEQUENCE [LARGE SCALE GENOMIC DNA]</scope>
    <source>
        <strain evidence="2 3">SJQ22</strain>
    </source>
</reference>
<dbReference type="RefSeq" id="WP_123779240.1">
    <property type="nucleotide sequence ID" value="NZ_RKMG01000003.1"/>
</dbReference>
<keyword evidence="1" id="KW-1133">Transmembrane helix</keyword>
<protein>
    <submittedName>
        <fullName evidence="2">Uncharacterized protein</fullName>
    </submittedName>
</protein>
<feature type="transmembrane region" description="Helical" evidence="1">
    <location>
        <begin position="77"/>
        <end position="98"/>
    </location>
</feature>
<evidence type="ECO:0000313" key="3">
    <source>
        <dbReference type="Proteomes" id="UP000273977"/>
    </source>
</evidence>
<feature type="transmembrane region" description="Helical" evidence="1">
    <location>
        <begin position="193"/>
        <end position="212"/>
    </location>
</feature>
<gene>
    <name evidence="2" type="ORF">EF384_01600</name>
</gene>